<sequence length="62" mass="6342">MGTDGKRRGAGERGSEGALSPSSCLGFQRGRGGGRWIDLDSLQPPSNMQICNPPDLGGLGGI</sequence>
<feature type="region of interest" description="Disordered" evidence="1">
    <location>
        <begin position="1"/>
        <end position="27"/>
    </location>
</feature>
<keyword evidence="3" id="KW-1185">Reference proteome</keyword>
<dbReference type="EMBL" id="BPVZ01000676">
    <property type="protein sequence ID" value="GKV52348.1"/>
    <property type="molecule type" value="Genomic_DNA"/>
</dbReference>
<evidence type="ECO:0000313" key="2">
    <source>
        <dbReference type="EMBL" id="GKV52348.1"/>
    </source>
</evidence>
<gene>
    <name evidence="2" type="ORF">SLEP1_g58937</name>
</gene>
<feature type="compositionally biased region" description="Basic and acidic residues" evidence="1">
    <location>
        <begin position="1"/>
        <end position="15"/>
    </location>
</feature>
<reference evidence="2 3" key="1">
    <citation type="journal article" date="2021" name="Commun. Biol.">
        <title>The genome of Shorea leprosula (Dipterocarpaceae) highlights the ecological relevance of drought in aseasonal tropical rainforests.</title>
        <authorList>
            <person name="Ng K.K.S."/>
            <person name="Kobayashi M.J."/>
            <person name="Fawcett J.A."/>
            <person name="Hatakeyama M."/>
            <person name="Paape T."/>
            <person name="Ng C.H."/>
            <person name="Ang C.C."/>
            <person name="Tnah L.H."/>
            <person name="Lee C.T."/>
            <person name="Nishiyama T."/>
            <person name="Sese J."/>
            <person name="O'Brien M.J."/>
            <person name="Copetti D."/>
            <person name="Mohd Noor M.I."/>
            <person name="Ong R.C."/>
            <person name="Putra M."/>
            <person name="Sireger I.Z."/>
            <person name="Indrioko S."/>
            <person name="Kosugi Y."/>
            <person name="Izuno A."/>
            <person name="Isagi Y."/>
            <person name="Lee S.L."/>
            <person name="Shimizu K.K."/>
        </authorList>
    </citation>
    <scope>NUCLEOTIDE SEQUENCE [LARGE SCALE GENOMIC DNA]</scope>
    <source>
        <strain evidence="2">214</strain>
    </source>
</reference>
<protein>
    <submittedName>
        <fullName evidence="2">Uncharacterized protein</fullName>
    </submittedName>
</protein>
<evidence type="ECO:0000313" key="3">
    <source>
        <dbReference type="Proteomes" id="UP001054252"/>
    </source>
</evidence>
<evidence type="ECO:0000256" key="1">
    <source>
        <dbReference type="SAM" id="MobiDB-lite"/>
    </source>
</evidence>
<comment type="caution">
    <text evidence="2">The sequence shown here is derived from an EMBL/GenBank/DDBJ whole genome shotgun (WGS) entry which is preliminary data.</text>
</comment>
<dbReference type="AlphaFoldDB" id="A0AAV5MSF6"/>
<dbReference type="Proteomes" id="UP001054252">
    <property type="component" value="Unassembled WGS sequence"/>
</dbReference>
<organism evidence="2 3">
    <name type="scientific">Rubroshorea leprosula</name>
    <dbReference type="NCBI Taxonomy" id="152421"/>
    <lineage>
        <taxon>Eukaryota</taxon>
        <taxon>Viridiplantae</taxon>
        <taxon>Streptophyta</taxon>
        <taxon>Embryophyta</taxon>
        <taxon>Tracheophyta</taxon>
        <taxon>Spermatophyta</taxon>
        <taxon>Magnoliopsida</taxon>
        <taxon>eudicotyledons</taxon>
        <taxon>Gunneridae</taxon>
        <taxon>Pentapetalae</taxon>
        <taxon>rosids</taxon>
        <taxon>malvids</taxon>
        <taxon>Malvales</taxon>
        <taxon>Dipterocarpaceae</taxon>
        <taxon>Rubroshorea</taxon>
    </lineage>
</organism>
<proteinExistence type="predicted"/>
<name>A0AAV5MSF6_9ROSI</name>
<accession>A0AAV5MSF6</accession>